<evidence type="ECO:0000313" key="3">
    <source>
        <dbReference type="EMBL" id="VDL80213.1"/>
    </source>
</evidence>
<evidence type="ECO:0000313" key="5">
    <source>
        <dbReference type="WBParaSite" id="NBR_0001661801-mRNA-1"/>
    </source>
</evidence>
<evidence type="ECO:0000313" key="4">
    <source>
        <dbReference type="Proteomes" id="UP000271162"/>
    </source>
</evidence>
<dbReference type="WBParaSite" id="NBR_0001661801-mRNA-1">
    <property type="protein sequence ID" value="NBR_0001661801-mRNA-1"/>
    <property type="gene ID" value="NBR_0001661801"/>
</dbReference>
<evidence type="ECO:0000256" key="1">
    <source>
        <dbReference type="SAM" id="Coils"/>
    </source>
</evidence>
<gene>
    <name evidence="3" type="ORF">NBR_LOCUS16618</name>
</gene>
<feature type="region of interest" description="Disordered" evidence="2">
    <location>
        <begin position="1"/>
        <end position="86"/>
    </location>
</feature>
<accession>A0A0N4YI91</accession>
<dbReference type="AlphaFoldDB" id="A0A0N4YI91"/>
<name>A0A0N4YI91_NIPBR</name>
<dbReference type="Proteomes" id="UP000271162">
    <property type="component" value="Unassembled WGS sequence"/>
</dbReference>
<keyword evidence="4" id="KW-1185">Reference proteome</keyword>
<feature type="coiled-coil region" evidence="1">
    <location>
        <begin position="462"/>
        <end position="489"/>
    </location>
</feature>
<reference evidence="5" key="1">
    <citation type="submission" date="2017-02" db="UniProtKB">
        <authorList>
            <consortium name="WormBaseParasite"/>
        </authorList>
    </citation>
    <scope>IDENTIFICATION</scope>
</reference>
<sequence length="497" mass="54651">MFSRKSFGVEWDNSMGQAATGEESSTSGDELELTQDRSQVAALVPAGLAHAEERGEERPAQCEEGGSNINSLEQHSGPAVPASKPLVPHTDLNNVYSRSVRFGFADNQVFYKAHIRDLVCLKQLYIRNYNVGSLADFSKDDLPKRVAVVCLLKYTNETNTPPSQDMVETMVVGDLMSAGLPEEWDITYDAEKTEMKKLILSFNRLKDSVISEFNGGFPADTSPAGKAISKAITAMTTKDIDTILDAFSPRYRACKAFNSTTLICAFLASALKRGNITPEGLSRLTAQLKSELSVPIILTASSLKSMYLKYGSFLNGSNMHLALSHWKSILPDLALRFRIMVEQSKNCGSTSLVTIGQAINSFRSFPWFKVIAILPDEWEKYLKAVEIIGNNPFFGYNRSVGSAASTNYKTLARVSNELMIGSGSSPSLKDYGGWVKTPRNYATLEKILSEYFSKQDAVANPADATSEEAQAINEKLNRCRELIDAAKDVYGVELLIK</sequence>
<feature type="compositionally biased region" description="Polar residues" evidence="2">
    <location>
        <begin position="14"/>
        <end position="28"/>
    </location>
</feature>
<protein>
    <submittedName>
        <fullName evidence="5">Nucleocapsid protein</fullName>
    </submittedName>
</protein>
<feature type="compositionally biased region" description="Basic and acidic residues" evidence="2">
    <location>
        <begin position="50"/>
        <end position="61"/>
    </location>
</feature>
<organism evidence="5">
    <name type="scientific">Nippostrongylus brasiliensis</name>
    <name type="common">Rat hookworm</name>
    <dbReference type="NCBI Taxonomy" id="27835"/>
    <lineage>
        <taxon>Eukaryota</taxon>
        <taxon>Metazoa</taxon>
        <taxon>Ecdysozoa</taxon>
        <taxon>Nematoda</taxon>
        <taxon>Chromadorea</taxon>
        <taxon>Rhabditida</taxon>
        <taxon>Rhabditina</taxon>
        <taxon>Rhabditomorpha</taxon>
        <taxon>Strongyloidea</taxon>
        <taxon>Heligmosomidae</taxon>
        <taxon>Nippostrongylus</taxon>
    </lineage>
</organism>
<keyword evidence="1" id="KW-0175">Coiled coil</keyword>
<dbReference type="EMBL" id="UYSL01022291">
    <property type="protein sequence ID" value="VDL80213.1"/>
    <property type="molecule type" value="Genomic_DNA"/>
</dbReference>
<reference evidence="3 4" key="2">
    <citation type="submission" date="2018-11" db="EMBL/GenBank/DDBJ databases">
        <authorList>
            <consortium name="Pathogen Informatics"/>
        </authorList>
    </citation>
    <scope>NUCLEOTIDE SEQUENCE [LARGE SCALE GENOMIC DNA]</scope>
</reference>
<evidence type="ECO:0000256" key="2">
    <source>
        <dbReference type="SAM" id="MobiDB-lite"/>
    </source>
</evidence>
<proteinExistence type="predicted"/>